<feature type="domain" description="NodB homology" evidence="3">
    <location>
        <begin position="59"/>
        <end position="235"/>
    </location>
</feature>
<keyword evidence="1" id="KW-0479">Metal-binding</keyword>
<proteinExistence type="predicted"/>
<dbReference type="EMBL" id="BAAANS010000014">
    <property type="protein sequence ID" value="GAA2096467.1"/>
    <property type="molecule type" value="Genomic_DNA"/>
</dbReference>
<dbReference type="Pfam" id="PF01522">
    <property type="entry name" value="Polysacc_deac_1"/>
    <property type="match status" value="1"/>
</dbReference>
<organism evidence="4 5">
    <name type="scientific">Kitasatospora saccharophila</name>
    <dbReference type="NCBI Taxonomy" id="407973"/>
    <lineage>
        <taxon>Bacteria</taxon>
        <taxon>Bacillati</taxon>
        <taxon>Actinomycetota</taxon>
        <taxon>Actinomycetes</taxon>
        <taxon>Kitasatosporales</taxon>
        <taxon>Streptomycetaceae</taxon>
        <taxon>Kitasatospora</taxon>
    </lineage>
</organism>
<keyword evidence="2" id="KW-0378">Hydrolase</keyword>
<evidence type="ECO:0000256" key="2">
    <source>
        <dbReference type="ARBA" id="ARBA00022801"/>
    </source>
</evidence>
<evidence type="ECO:0000313" key="5">
    <source>
        <dbReference type="Proteomes" id="UP001500897"/>
    </source>
</evidence>
<dbReference type="PANTHER" id="PTHR10587:SF133">
    <property type="entry name" value="CHITIN DEACETYLASE 1-RELATED"/>
    <property type="match status" value="1"/>
</dbReference>
<sequence>MKRGPRFYLTLGAAVLAVAGLVTVLVVRSFAMVTVGPAEARKRAAADAAPGRVDCARVKCIALTFDGVPGERTGAVMDLLAQYRAVGTFFLEGRDVAANAEVVRRITREGHEIGDHTWNHPRLTEIGDDRVREELDRTADAIEEVTGRRPTLMRPPEGRTDDRVSRISRELGMAQVLWTVTAKDYATDDSGLIAKRVLEGAARDGIVLLHPLHAGTVPALPAVLESLAGQGYTFVTVGELLAPGTAEPGVIYK</sequence>
<gene>
    <name evidence="4" type="ORF">GCM10009759_25700</name>
</gene>
<evidence type="ECO:0000256" key="1">
    <source>
        <dbReference type="ARBA" id="ARBA00022723"/>
    </source>
</evidence>
<dbReference type="PANTHER" id="PTHR10587">
    <property type="entry name" value="GLYCOSYL TRANSFERASE-RELATED"/>
    <property type="match status" value="1"/>
</dbReference>
<reference evidence="4 5" key="1">
    <citation type="journal article" date="2019" name="Int. J. Syst. Evol. Microbiol.">
        <title>The Global Catalogue of Microorganisms (GCM) 10K type strain sequencing project: providing services to taxonomists for standard genome sequencing and annotation.</title>
        <authorList>
            <consortium name="The Broad Institute Genomics Platform"/>
            <consortium name="The Broad Institute Genome Sequencing Center for Infectious Disease"/>
            <person name="Wu L."/>
            <person name="Ma J."/>
        </authorList>
    </citation>
    <scope>NUCLEOTIDE SEQUENCE [LARGE SCALE GENOMIC DNA]</scope>
    <source>
        <strain evidence="4 5">JCM 14559</strain>
    </source>
</reference>
<protein>
    <recommendedName>
        <fullName evidence="3">NodB homology domain-containing protein</fullName>
    </recommendedName>
</protein>
<evidence type="ECO:0000313" key="4">
    <source>
        <dbReference type="EMBL" id="GAA2096467.1"/>
    </source>
</evidence>
<dbReference type="Gene3D" id="3.20.20.370">
    <property type="entry name" value="Glycoside hydrolase/deacetylase"/>
    <property type="match status" value="1"/>
</dbReference>
<dbReference type="InterPro" id="IPR011330">
    <property type="entry name" value="Glyco_hydro/deAcase_b/a-brl"/>
</dbReference>
<keyword evidence="5" id="KW-1185">Reference proteome</keyword>
<dbReference type="SUPFAM" id="SSF88713">
    <property type="entry name" value="Glycoside hydrolase/deacetylase"/>
    <property type="match status" value="1"/>
</dbReference>
<evidence type="ECO:0000259" key="3">
    <source>
        <dbReference type="PROSITE" id="PS51677"/>
    </source>
</evidence>
<dbReference type="Proteomes" id="UP001500897">
    <property type="component" value="Unassembled WGS sequence"/>
</dbReference>
<comment type="caution">
    <text evidence="4">The sequence shown here is derived from an EMBL/GenBank/DDBJ whole genome shotgun (WGS) entry which is preliminary data.</text>
</comment>
<dbReference type="PROSITE" id="PS51677">
    <property type="entry name" value="NODB"/>
    <property type="match status" value="1"/>
</dbReference>
<dbReference type="CDD" id="cd10917">
    <property type="entry name" value="CE4_NodB_like_6s_7s"/>
    <property type="match status" value="1"/>
</dbReference>
<dbReference type="InterPro" id="IPR002509">
    <property type="entry name" value="NODB_dom"/>
</dbReference>
<name>A0ABN2WQ60_9ACTN</name>
<accession>A0ABN2WQ60</accession>
<dbReference type="InterPro" id="IPR050248">
    <property type="entry name" value="Polysacc_deacetylase_ArnD"/>
</dbReference>